<comment type="caution">
    <text evidence="8">The sequence shown here is derived from an EMBL/GenBank/DDBJ whole genome shotgun (WGS) entry which is preliminary data.</text>
</comment>
<dbReference type="OrthoDB" id="1470350at2759"/>
<evidence type="ECO:0000313" key="9">
    <source>
        <dbReference type="Proteomes" id="UP000663852"/>
    </source>
</evidence>
<dbReference type="Gene3D" id="1.10.630.10">
    <property type="entry name" value="Cytochrome P450"/>
    <property type="match status" value="1"/>
</dbReference>
<dbReference type="PANTHER" id="PTHR24302:SF15">
    <property type="entry name" value="FATTY-ACID PEROXYGENASE"/>
    <property type="match status" value="1"/>
</dbReference>
<evidence type="ECO:0008006" key="10">
    <source>
        <dbReference type="Google" id="ProtNLM"/>
    </source>
</evidence>
<dbReference type="InterPro" id="IPR001128">
    <property type="entry name" value="Cyt_P450"/>
</dbReference>
<dbReference type="InterPro" id="IPR036396">
    <property type="entry name" value="Cyt_P450_sf"/>
</dbReference>
<keyword evidence="5" id="KW-0560">Oxidoreductase</keyword>
<keyword evidence="3" id="KW-0349">Heme</keyword>
<dbReference type="Proteomes" id="UP000663852">
    <property type="component" value="Unassembled WGS sequence"/>
</dbReference>
<sequence length="320" mass="38058">MLILFLLLICIVFLIFTYGIYVYYQYAYFKKLNIPGPKPTYFFGNLSELTYHDNCESECLRLWSQKYGALYGFYKGHTPFICTSDVDLLQEVFVRQFSKFHSRKPLQLDERQSEYVHIVHAEGYRWKRQRMAVNPAFSKLKMKSLEGLMYECIGTFLDKISEQSDSQPFDILPYFKRLTMDVIWTCGFGVKTNMQSDHNNEFLKYSNEVFEIDDNKRILAYFSILIPELHGVFRYIHRKLNEIKYFLHEYTPLSNYLHIKQDPIIWITNKTHDIIMKRLEQENTEDAPNDLLQILLDSMSKDPNETKSSEKGFICNMPNF</sequence>
<comment type="similarity">
    <text evidence="2">Belongs to the cytochrome P450 family.</text>
</comment>
<dbReference type="SUPFAM" id="SSF48264">
    <property type="entry name" value="Cytochrome P450"/>
    <property type="match status" value="1"/>
</dbReference>
<dbReference type="InterPro" id="IPR002402">
    <property type="entry name" value="Cyt_P450_E_grp-II"/>
</dbReference>
<dbReference type="Pfam" id="PF00067">
    <property type="entry name" value="p450"/>
    <property type="match status" value="1"/>
</dbReference>
<dbReference type="PANTHER" id="PTHR24302">
    <property type="entry name" value="CYTOCHROME P450 FAMILY 3"/>
    <property type="match status" value="1"/>
</dbReference>
<dbReference type="GO" id="GO:0005506">
    <property type="term" value="F:iron ion binding"/>
    <property type="evidence" value="ECO:0007669"/>
    <property type="project" value="InterPro"/>
</dbReference>
<comment type="cofactor">
    <cofactor evidence="1">
        <name>heme</name>
        <dbReference type="ChEBI" id="CHEBI:30413"/>
    </cofactor>
</comment>
<accession>A0A815TEL0</accession>
<keyword evidence="4" id="KW-0479">Metal-binding</keyword>
<evidence type="ECO:0000313" key="8">
    <source>
        <dbReference type="EMBL" id="CAF1504159.1"/>
    </source>
</evidence>
<evidence type="ECO:0000256" key="3">
    <source>
        <dbReference type="ARBA" id="ARBA00022617"/>
    </source>
</evidence>
<dbReference type="PRINTS" id="PR00464">
    <property type="entry name" value="EP450II"/>
</dbReference>
<evidence type="ECO:0000256" key="2">
    <source>
        <dbReference type="ARBA" id="ARBA00010617"/>
    </source>
</evidence>
<gene>
    <name evidence="8" type="ORF">EDS130_LOCUS42821</name>
</gene>
<proteinExistence type="inferred from homology"/>
<dbReference type="InterPro" id="IPR050705">
    <property type="entry name" value="Cytochrome_P450_3A"/>
</dbReference>
<dbReference type="EMBL" id="CAJNOJ010000653">
    <property type="protein sequence ID" value="CAF1504159.1"/>
    <property type="molecule type" value="Genomic_DNA"/>
</dbReference>
<evidence type="ECO:0000256" key="4">
    <source>
        <dbReference type="ARBA" id="ARBA00022723"/>
    </source>
</evidence>
<evidence type="ECO:0000256" key="7">
    <source>
        <dbReference type="ARBA" id="ARBA00023033"/>
    </source>
</evidence>
<dbReference type="GO" id="GO:0008395">
    <property type="term" value="F:steroid hydroxylase activity"/>
    <property type="evidence" value="ECO:0007669"/>
    <property type="project" value="TreeGrafter"/>
</dbReference>
<keyword evidence="6" id="KW-0408">Iron</keyword>
<protein>
    <recommendedName>
        <fullName evidence="10">Cytochrome P450</fullName>
    </recommendedName>
</protein>
<dbReference type="AlphaFoldDB" id="A0A815TEL0"/>
<evidence type="ECO:0000256" key="6">
    <source>
        <dbReference type="ARBA" id="ARBA00023004"/>
    </source>
</evidence>
<keyword evidence="7" id="KW-0503">Monooxygenase</keyword>
<evidence type="ECO:0000256" key="1">
    <source>
        <dbReference type="ARBA" id="ARBA00001971"/>
    </source>
</evidence>
<dbReference type="GO" id="GO:0020037">
    <property type="term" value="F:heme binding"/>
    <property type="evidence" value="ECO:0007669"/>
    <property type="project" value="InterPro"/>
</dbReference>
<reference evidence="8" key="1">
    <citation type="submission" date="2021-02" db="EMBL/GenBank/DDBJ databases">
        <authorList>
            <person name="Nowell W R."/>
        </authorList>
    </citation>
    <scope>NUCLEOTIDE SEQUENCE</scope>
</reference>
<organism evidence="8 9">
    <name type="scientific">Adineta ricciae</name>
    <name type="common">Rotifer</name>
    <dbReference type="NCBI Taxonomy" id="249248"/>
    <lineage>
        <taxon>Eukaryota</taxon>
        <taxon>Metazoa</taxon>
        <taxon>Spiralia</taxon>
        <taxon>Gnathifera</taxon>
        <taxon>Rotifera</taxon>
        <taxon>Eurotatoria</taxon>
        <taxon>Bdelloidea</taxon>
        <taxon>Adinetida</taxon>
        <taxon>Adinetidae</taxon>
        <taxon>Adineta</taxon>
    </lineage>
</organism>
<evidence type="ECO:0000256" key="5">
    <source>
        <dbReference type="ARBA" id="ARBA00023002"/>
    </source>
</evidence>
<dbReference type="GO" id="GO:0016705">
    <property type="term" value="F:oxidoreductase activity, acting on paired donors, with incorporation or reduction of molecular oxygen"/>
    <property type="evidence" value="ECO:0007669"/>
    <property type="project" value="InterPro"/>
</dbReference>
<name>A0A815TEL0_ADIRI</name>